<reference evidence="2 3" key="1">
    <citation type="journal article" date="2019" name="Nat. Plants">
        <title>Genome sequencing of Musa balbisiana reveals subgenome evolution and function divergence in polyploid bananas.</title>
        <authorList>
            <person name="Yao X."/>
        </authorList>
    </citation>
    <scope>NUCLEOTIDE SEQUENCE [LARGE SCALE GENOMIC DNA]</scope>
    <source>
        <strain evidence="3">cv. DH-PKW</strain>
        <tissue evidence="2">Leaves</tissue>
    </source>
</reference>
<organism evidence="2 3">
    <name type="scientific">Musa balbisiana</name>
    <name type="common">Banana</name>
    <dbReference type="NCBI Taxonomy" id="52838"/>
    <lineage>
        <taxon>Eukaryota</taxon>
        <taxon>Viridiplantae</taxon>
        <taxon>Streptophyta</taxon>
        <taxon>Embryophyta</taxon>
        <taxon>Tracheophyta</taxon>
        <taxon>Spermatophyta</taxon>
        <taxon>Magnoliopsida</taxon>
        <taxon>Liliopsida</taxon>
        <taxon>Zingiberales</taxon>
        <taxon>Musaceae</taxon>
        <taxon>Musa</taxon>
    </lineage>
</organism>
<protein>
    <submittedName>
        <fullName evidence="2">Uncharacterized protein</fullName>
    </submittedName>
</protein>
<feature type="compositionally biased region" description="Pro residues" evidence="1">
    <location>
        <begin position="84"/>
        <end position="96"/>
    </location>
</feature>
<gene>
    <name evidence="2" type="ORF">C4D60_Mb06t08940</name>
</gene>
<comment type="caution">
    <text evidence="2">The sequence shown here is derived from an EMBL/GenBank/DDBJ whole genome shotgun (WGS) entry which is preliminary data.</text>
</comment>
<dbReference type="Proteomes" id="UP000317650">
    <property type="component" value="Chromosome 6"/>
</dbReference>
<evidence type="ECO:0000313" key="2">
    <source>
        <dbReference type="EMBL" id="THU49378.1"/>
    </source>
</evidence>
<dbReference type="EMBL" id="PYDT01000009">
    <property type="protein sequence ID" value="THU49378.1"/>
    <property type="molecule type" value="Genomic_DNA"/>
</dbReference>
<accession>A0A4S8ILP3</accession>
<keyword evidence="3" id="KW-1185">Reference proteome</keyword>
<proteinExistence type="predicted"/>
<evidence type="ECO:0000313" key="3">
    <source>
        <dbReference type="Proteomes" id="UP000317650"/>
    </source>
</evidence>
<name>A0A4S8ILP3_MUSBA</name>
<evidence type="ECO:0000256" key="1">
    <source>
        <dbReference type="SAM" id="MobiDB-lite"/>
    </source>
</evidence>
<sequence>MQGGSGRYPSLIVSSGTATATAERRNNELQACHRATPFHRQKNPHPLVSWDDSYWFGICLVAGHSNLYPPPLLEYGYPYQPPPSRSGVYPPPPPPQGYQGYLTDEYPPPQPPPPSQPYYQAYDDADGSCLSFLQGCFLLTCLKLKLFDVVRLMNAKAYALSHCCYLLLLSAGEMLLLKTGLLLKFVPACLDIRSVVLQVPANFSSFSVFIVYSLHGINQKAGAVIDLYI</sequence>
<dbReference type="AlphaFoldDB" id="A0A4S8ILP3"/>
<feature type="region of interest" description="Disordered" evidence="1">
    <location>
        <begin position="84"/>
        <end position="115"/>
    </location>
</feature>
<feature type="region of interest" description="Disordered" evidence="1">
    <location>
        <begin position="1"/>
        <end position="24"/>
    </location>
</feature>
<feature type="compositionally biased region" description="Pro residues" evidence="1">
    <location>
        <begin position="106"/>
        <end position="115"/>
    </location>
</feature>